<comment type="caution">
    <text evidence="2">The sequence shown here is derived from an EMBL/GenBank/DDBJ whole genome shotgun (WGS) entry which is preliminary data.</text>
</comment>
<dbReference type="RefSeq" id="WP_406766752.1">
    <property type="nucleotide sequence ID" value="NZ_JBJHZY010000006.1"/>
</dbReference>
<dbReference type="Proteomes" id="UP001623661">
    <property type="component" value="Unassembled WGS sequence"/>
</dbReference>
<name>A0ABW8TWP6_9CLOT</name>
<proteinExistence type="predicted"/>
<evidence type="ECO:0000256" key="1">
    <source>
        <dbReference type="SAM" id="Phobius"/>
    </source>
</evidence>
<sequence length="68" mass="7820">MKNKLIRIITASLVSMFVAIMFIKFGLKMHIQGLEKVWGIPMTLAMTHILFADIRIWKEKEENSVSLG</sequence>
<evidence type="ECO:0000313" key="2">
    <source>
        <dbReference type="EMBL" id="MFL0270120.1"/>
    </source>
</evidence>
<evidence type="ECO:0000313" key="3">
    <source>
        <dbReference type="Proteomes" id="UP001623661"/>
    </source>
</evidence>
<keyword evidence="3" id="KW-1185">Reference proteome</keyword>
<reference evidence="2 3" key="1">
    <citation type="submission" date="2024-11" db="EMBL/GenBank/DDBJ databases">
        <authorList>
            <person name="Heng Y.C."/>
            <person name="Lim A.C.H."/>
            <person name="Lee J.K.Y."/>
            <person name="Kittelmann S."/>
        </authorList>
    </citation>
    <scope>NUCLEOTIDE SEQUENCE [LARGE SCALE GENOMIC DNA]</scope>
    <source>
        <strain evidence="2 3">WILCCON 0202</strain>
    </source>
</reference>
<keyword evidence="1" id="KW-1133">Transmembrane helix</keyword>
<organism evidence="2 3">
    <name type="scientific">Candidatus Clostridium radicumherbarum</name>
    <dbReference type="NCBI Taxonomy" id="3381662"/>
    <lineage>
        <taxon>Bacteria</taxon>
        <taxon>Bacillati</taxon>
        <taxon>Bacillota</taxon>
        <taxon>Clostridia</taxon>
        <taxon>Eubacteriales</taxon>
        <taxon>Clostridiaceae</taxon>
        <taxon>Clostridium</taxon>
    </lineage>
</organism>
<keyword evidence="1" id="KW-0472">Membrane</keyword>
<gene>
    <name evidence="2" type="ORF">ACJDUH_18735</name>
</gene>
<feature type="transmembrane region" description="Helical" evidence="1">
    <location>
        <begin position="6"/>
        <end position="25"/>
    </location>
</feature>
<protein>
    <recommendedName>
        <fullName evidence="4">DUF4405 domain-containing protein</fullName>
    </recommendedName>
</protein>
<evidence type="ECO:0008006" key="4">
    <source>
        <dbReference type="Google" id="ProtNLM"/>
    </source>
</evidence>
<keyword evidence="1" id="KW-0812">Transmembrane</keyword>
<dbReference type="EMBL" id="JBJHZY010000006">
    <property type="protein sequence ID" value="MFL0270120.1"/>
    <property type="molecule type" value="Genomic_DNA"/>
</dbReference>
<accession>A0ABW8TWP6</accession>